<organism evidence="1 3">
    <name type="scientific">Clostridium septicum</name>
    <dbReference type="NCBI Taxonomy" id="1504"/>
    <lineage>
        <taxon>Bacteria</taxon>
        <taxon>Bacillati</taxon>
        <taxon>Bacillota</taxon>
        <taxon>Clostridia</taxon>
        <taxon>Eubacteriales</taxon>
        <taxon>Clostridiaceae</taxon>
        <taxon>Clostridium</taxon>
    </lineage>
</organism>
<dbReference type="Proteomes" id="UP000280586">
    <property type="component" value="Chromosome"/>
</dbReference>
<dbReference type="OrthoDB" id="9803913at2"/>
<evidence type="ECO:0000313" key="2">
    <source>
        <dbReference type="EMBL" id="USS02011.1"/>
    </source>
</evidence>
<evidence type="ECO:0000313" key="4">
    <source>
        <dbReference type="Proteomes" id="UP001055437"/>
    </source>
</evidence>
<dbReference type="AlphaFoldDB" id="A0A9N7PMP7"/>
<dbReference type="EMBL" id="CP023671">
    <property type="protein sequence ID" value="AYE35417.1"/>
    <property type="molecule type" value="Genomic_DNA"/>
</dbReference>
<name>A0A9N7PMP7_CLOSE</name>
<accession>A0A9N7PMP7</accession>
<dbReference type="Proteomes" id="UP001055437">
    <property type="component" value="Chromosome"/>
</dbReference>
<keyword evidence="4" id="KW-1185">Reference proteome</keyword>
<dbReference type="KEGG" id="csep:CP523_13805"/>
<reference evidence="2" key="2">
    <citation type="submission" date="2022-06" db="EMBL/GenBank/DDBJ databases">
        <authorList>
            <person name="Holder M.E."/>
            <person name="Ajami N.J."/>
            <person name="Petrosino J.F."/>
        </authorList>
    </citation>
    <scope>NUCLEOTIDE SEQUENCE</scope>
    <source>
        <strain evidence="2">RMA 8861</strain>
    </source>
</reference>
<protein>
    <submittedName>
        <fullName evidence="1">Uncharacterized protein</fullName>
    </submittedName>
</protein>
<dbReference type="RefSeq" id="WP_066677136.1">
    <property type="nucleotide sequence ID" value="NZ_CABMIZ010000023.1"/>
</dbReference>
<evidence type="ECO:0000313" key="1">
    <source>
        <dbReference type="EMBL" id="AYE35417.1"/>
    </source>
</evidence>
<proteinExistence type="predicted"/>
<gene>
    <name evidence="1" type="ORF">CP523_13805</name>
    <name evidence="2" type="ORF">NH397_06195</name>
</gene>
<sequence length="206" mass="23921">MIDINEFDEIIKFKSNKEKISKLKQWSILTESAKDIKKLIYRGTYTDTSIECDVIGYIEKFTNNKCIDIVYDTAIIKIGENILKISPMYLKDMQESDIKINDLQFNYKMLKKYDSTYLECYFNNNSDYNIIAITLDIHLSNSNQTITLNNSKITYKKSVSSTFSTPIPSIENINTITVLQCTIKYKSGNVVCNTIYNSKSKRYTIY</sequence>
<evidence type="ECO:0000313" key="3">
    <source>
        <dbReference type="Proteomes" id="UP000280586"/>
    </source>
</evidence>
<reference evidence="1 3" key="1">
    <citation type="submission" date="2017-09" db="EMBL/GenBank/DDBJ databases">
        <authorList>
            <person name="Thomas P."/>
            <person name="Seyboldt C."/>
        </authorList>
    </citation>
    <scope>NUCLEOTIDE SEQUENCE [LARGE SCALE GENOMIC DNA]</scope>
    <source>
        <strain evidence="1 3">DSM 7534</strain>
    </source>
</reference>
<dbReference type="EMBL" id="CP099799">
    <property type="protein sequence ID" value="USS02011.1"/>
    <property type="molecule type" value="Genomic_DNA"/>
</dbReference>
<dbReference type="GeneID" id="303561759"/>